<dbReference type="InterPro" id="IPR019734">
    <property type="entry name" value="TPR_rpt"/>
</dbReference>
<accession>A0A1T4UMG7</accession>
<protein>
    <submittedName>
        <fullName evidence="1">Tetratricopeptide repeat-containing protein</fullName>
    </submittedName>
</protein>
<dbReference type="EMBL" id="FUXU01000021">
    <property type="protein sequence ID" value="SKA53863.1"/>
    <property type="molecule type" value="Genomic_DNA"/>
</dbReference>
<evidence type="ECO:0000313" key="1">
    <source>
        <dbReference type="EMBL" id="SKA53863.1"/>
    </source>
</evidence>
<gene>
    <name evidence="1" type="ORF">SAMN02745132_02042</name>
</gene>
<proteinExistence type="predicted"/>
<dbReference type="InterPro" id="IPR011990">
    <property type="entry name" value="TPR-like_helical_dom_sf"/>
</dbReference>
<sequence length="401" mass="45301">MYDLRYSRDINSLLARDMNNFGIAIFIMGVSFSAQASDPDFSRHLSHIEQLLSKDELTEAASIAKALVADNDEQAALHQRLLGYIYLSEGNYDRAYLAYTSALKYRKLPESLRQDTLGALVSLSMKRGKPEVAIQYSRMYLSGFPPYQPVEQLYTRALFAAQNYPEALKQANAVIAGYSDIPEFIWQIKALSEEQLGQQRALINTTRELQQRFGEDIRWQRKQAAALAYLGSARKALSIMEAVPSDVLTHNDYLDLARYASRTGDPDAAIAWLNKGTEARVVVVDRAVNKTRLEYKMQAARWMDAWDIASDLNKQPEIPLLKAQCKIASQLQKWDAAAILAQQAIDLGAHSDPFLWEILGYSAMKTHQLELSRSAYLKLKQLDPEGEADIWLKTLDLIKTN</sequence>
<evidence type="ECO:0000313" key="2">
    <source>
        <dbReference type="Proteomes" id="UP000190162"/>
    </source>
</evidence>
<dbReference type="Pfam" id="PF13181">
    <property type="entry name" value="TPR_8"/>
    <property type="match status" value="1"/>
</dbReference>
<reference evidence="2" key="1">
    <citation type="submission" date="2017-02" db="EMBL/GenBank/DDBJ databases">
        <authorList>
            <person name="Varghese N."/>
            <person name="Submissions S."/>
        </authorList>
    </citation>
    <scope>NUCLEOTIDE SEQUENCE [LARGE SCALE GENOMIC DNA]</scope>
    <source>
        <strain evidence="2">DSM 22720</strain>
    </source>
</reference>
<name>A0A1T4UMG7_9GAMM</name>
<keyword evidence="2" id="KW-1185">Reference proteome</keyword>
<dbReference type="AlphaFoldDB" id="A0A1T4UMG7"/>
<dbReference type="Gene3D" id="1.25.40.10">
    <property type="entry name" value="Tetratricopeptide repeat domain"/>
    <property type="match status" value="2"/>
</dbReference>
<dbReference type="SUPFAM" id="SSF48452">
    <property type="entry name" value="TPR-like"/>
    <property type="match status" value="2"/>
</dbReference>
<dbReference type="Proteomes" id="UP000190162">
    <property type="component" value="Unassembled WGS sequence"/>
</dbReference>
<organism evidence="1 2">
    <name type="scientific">Enterovibrio nigricans DSM 22720</name>
    <dbReference type="NCBI Taxonomy" id="1121868"/>
    <lineage>
        <taxon>Bacteria</taxon>
        <taxon>Pseudomonadati</taxon>
        <taxon>Pseudomonadota</taxon>
        <taxon>Gammaproteobacteria</taxon>
        <taxon>Vibrionales</taxon>
        <taxon>Vibrionaceae</taxon>
        <taxon>Enterovibrio</taxon>
    </lineage>
</organism>